<dbReference type="Proteomes" id="UP001595816">
    <property type="component" value="Unassembled WGS sequence"/>
</dbReference>
<comment type="caution">
    <text evidence="2">The sequence shown here is derived from an EMBL/GenBank/DDBJ whole genome shotgun (WGS) entry which is preliminary data.</text>
</comment>
<proteinExistence type="predicted"/>
<reference evidence="3" key="1">
    <citation type="journal article" date="2019" name="Int. J. Syst. Evol. Microbiol.">
        <title>The Global Catalogue of Microorganisms (GCM) 10K type strain sequencing project: providing services to taxonomists for standard genome sequencing and annotation.</title>
        <authorList>
            <consortium name="The Broad Institute Genomics Platform"/>
            <consortium name="The Broad Institute Genome Sequencing Center for Infectious Disease"/>
            <person name="Wu L."/>
            <person name="Ma J."/>
        </authorList>
    </citation>
    <scope>NUCLEOTIDE SEQUENCE [LARGE SCALE GENOMIC DNA]</scope>
    <source>
        <strain evidence="3">CGMCC 4.7289</strain>
    </source>
</reference>
<dbReference type="RefSeq" id="WP_253752431.1">
    <property type="nucleotide sequence ID" value="NZ_JAMZDZ010000001.1"/>
</dbReference>
<dbReference type="EMBL" id="JBHSAY010000009">
    <property type="protein sequence ID" value="MFC4132843.1"/>
    <property type="molecule type" value="Genomic_DNA"/>
</dbReference>
<protein>
    <submittedName>
        <fullName evidence="2">Uncharacterized protein</fullName>
    </submittedName>
</protein>
<feature type="transmembrane region" description="Helical" evidence="1">
    <location>
        <begin position="243"/>
        <end position="261"/>
    </location>
</feature>
<gene>
    <name evidence="2" type="ORF">ACFOZ4_19715</name>
</gene>
<keyword evidence="1" id="KW-1133">Transmembrane helix</keyword>
<feature type="transmembrane region" description="Helical" evidence="1">
    <location>
        <begin position="32"/>
        <end position="52"/>
    </location>
</feature>
<keyword evidence="1" id="KW-0472">Membrane</keyword>
<evidence type="ECO:0000313" key="3">
    <source>
        <dbReference type="Proteomes" id="UP001595816"/>
    </source>
</evidence>
<feature type="transmembrane region" description="Helical" evidence="1">
    <location>
        <begin position="151"/>
        <end position="176"/>
    </location>
</feature>
<feature type="transmembrane region" description="Helical" evidence="1">
    <location>
        <begin position="7"/>
        <end position="26"/>
    </location>
</feature>
<feature type="transmembrane region" description="Helical" evidence="1">
    <location>
        <begin position="217"/>
        <end position="237"/>
    </location>
</feature>
<feature type="transmembrane region" description="Helical" evidence="1">
    <location>
        <begin position="93"/>
        <end position="111"/>
    </location>
</feature>
<feature type="transmembrane region" description="Helical" evidence="1">
    <location>
        <begin position="64"/>
        <end position="81"/>
    </location>
</feature>
<feature type="transmembrane region" description="Helical" evidence="1">
    <location>
        <begin position="182"/>
        <end position="208"/>
    </location>
</feature>
<name>A0ABV8LR82_9ACTN</name>
<evidence type="ECO:0000256" key="1">
    <source>
        <dbReference type="SAM" id="Phobius"/>
    </source>
</evidence>
<keyword evidence="1" id="KW-0812">Transmembrane</keyword>
<evidence type="ECO:0000313" key="2">
    <source>
        <dbReference type="EMBL" id="MFC4132843.1"/>
    </source>
</evidence>
<sequence length="270" mass="29394">MVRLLQWLLAVTALATVVVEMLIWWYAQGGDWGLAVRTGWALLRSLGFLLLIRQVRLGRASARPFGLILCVTTLFAVARLILPKQGLPTAPGVLGFVALSVLCAAVLVLLYRSTDLDTHLRQHPRRIVMDRNGFSLQQVAPKRPPVSGWLLTARVAGLAYGPLMLVPAIVAIGLVLDGRVTLVPLIVIWFVAALGMSYLMGIVTFFLLRGKRWPRPVVILLTVAALAVQLPLCWLMLDGDGLVRDGAPLVVTAGLAVYALWRADVPTSNI</sequence>
<accession>A0ABV8LR82</accession>
<organism evidence="2 3">
    <name type="scientific">Hamadaea flava</name>
    <dbReference type="NCBI Taxonomy" id="1742688"/>
    <lineage>
        <taxon>Bacteria</taxon>
        <taxon>Bacillati</taxon>
        <taxon>Actinomycetota</taxon>
        <taxon>Actinomycetes</taxon>
        <taxon>Micromonosporales</taxon>
        <taxon>Micromonosporaceae</taxon>
        <taxon>Hamadaea</taxon>
    </lineage>
</organism>
<keyword evidence="3" id="KW-1185">Reference proteome</keyword>